<feature type="compositionally biased region" description="Acidic residues" evidence="1">
    <location>
        <begin position="205"/>
        <end position="215"/>
    </location>
</feature>
<gene>
    <name evidence="2" type="ORF">GPM918_LOCUS41790</name>
    <name evidence="3" type="ORF">SRO942_LOCUS42904</name>
</gene>
<reference evidence="2" key="1">
    <citation type="submission" date="2021-02" db="EMBL/GenBank/DDBJ databases">
        <authorList>
            <person name="Nowell W R."/>
        </authorList>
    </citation>
    <scope>NUCLEOTIDE SEQUENCE</scope>
</reference>
<proteinExistence type="predicted"/>
<evidence type="ECO:0000313" key="4">
    <source>
        <dbReference type="Proteomes" id="UP000663829"/>
    </source>
</evidence>
<dbReference type="Proteomes" id="UP000681722">
    <property type="component" value="Unassembled WGS sequence"/>
</dbReference>
<feature type="compositionally biased region" description="Basic and acidic residues" evidence="1">
    <location>
        <begin position="216"/>
        <end position="226"/>
    </location>
</feature>
<accession>A0A816A0H0</accession>
<evidence type="ECO:0000313" key="2">
    <source>
        <dbReference type="EMBL" id="CAF1591429.1"/>
    </source>
</evidence>
<keyword evidence="4" id="KW-1185">Reference proteome</keyword>
<comment type="caution">
    <text evidence="2">The sequence shown here is derived from an EMBL/GenBank/DDBJ whole genome shotgun (WGS) entry which is preliminary data.</text>
</comment>
<feature type="compositionally biased region" description="Basic residues" evidence="1">
    <location>
        <begin position="260"/>
        <end position="271"/>
    </location>
</feature>
<feature type="non-terminal residue" evidence="2">
    <location>
        <position position="1"/>
    </location>
</feature>
<name>A0A816A0H0_9BILA</name>
<evidence type="ECO:0000313" key="3">
    <source>
        <dbReference type="EMBL" id="CAF4463835.1"/>
    </source>
</evidence>
<dbReference type="OrthoDB" id="9997530at2759"/>
<feature type="compositionally biased region" description="Basic and acidic residues" evidence="1">
    <location>
        <begin position="148"/>
        <end position="186"/>
    </location>
</feature>
<evidence type="ECO:0000256" key="1">
    <source>
        <dbReference type="SAM" id="MobiDB-lite"/>
    </source>
</evidence>
<protein>
    <submittedName>
        <fullName evidence="2">Uncharacterized protein</fullName>
    </submittedName>
</protein>
<dbReference type="Proteomes" id="UP000663829">
    <property type="component" value="Unassembled WGS sequence"/>
</dbReference>
<dbReference type="EMBL" id="CAJNOQ010033749">
    <property type="protein sequence ID" value="CAF1591429.1"/>
    <property type="molecule type" value="Genomic_DNA"/>
</dbReference>
<dbReference type="EMBL" id="CAJOBC010099921">
    <property type="protein sequence ID" value="CAF4463835.1"/>
    <property type="molecule type" value="Genomic_DNA"/>
</dbReference>
<organism evidence="2 4">
    <name type="scientific">Didymodactylos carnosus</name>
    <dbReference type="NCBI Taxonomy" id="1234261"/>
    <lineage>
        <taxon>Eukaryota</taxon>
        <taxon>Metazoa</taxon>
        <taxon>Spiralia</taxon>
        <taxon>Gnathifera</taxon>
        <taxon>Rotifera</taxon>
        <taxon>Eurotatoria</taxon>
        <taxon>Bdelloidea</taxon>
        <taxon>Philodinida</taxon>
        <taxon>Philodinidae</taxon>
        <taxon>Didymodactylos</taxon>
    </lineage>
</organism>
<dbReference type="AlphaFoldDB" id="A0A816A0H0"/>
<sequence length="306" mass="33987">SNELPSSTWVACCVVPKYPISSPYGTTNIHVDTLCCEPSVANIPKLLNMNVAQMQPCINVQTGYVEYVATPSDDVIQKIKNTVLNKIRPLVPQQEIAILSCCLPSIIQQILCKSPWLTPNDVIEWLAADLLKEAKNYLKHGQLGSNDGDYKKHRDEPPDGKKDLFGDRRNDDTQDGFTQREEDIDRQGSPYQGRSPLGYSPSAADNEDGMDDADERSDSRIGRDGDDFSANDVGNGHGFDESDRRGSRSILSKKKDLKGGGKTRSKSYGRLHGRDDHLGKKSSRIMGQMDGENGYKNHIMRNSRSK</sequence>
<feature type="region of interest" description="Disordered" evidence="1">
    <location>
        <begin position="142"/>
        <end position="306"/>
    </location>
</feature>